<sequence>MTGVGYSQPVISNPVLGYKLDPGEPGIPSGAPASQSILRVLNQEIANYLDFKKEAAEQGGFIISGGIYLDLRKRGSFLAAVAGKTKVWIYVPKQNERLGSGETVRETEQGGSDQDIRKSKIQQKIDELYRKLAYEKDPLEREKLSEQIIMLTMAMNALMFGMKMPEFLIGMLLNTVV</sequence>
<accession>A0A7C4CFY5</accession>
<comment type="caution">
    <text evidence="1">The sequence shown here is derived from an EMBL/GenBank/DDBJ whole genome shotgun (WGS) entry which is preliminary data.</text>
</comment>
<name>A0A7C4CFY5_9BACT</name>
<dbReference type="EMBL" id="DSZY01000031">
    <property type="protein sequence ID" value="HGU40969.1"/>
    <property type="molecule type" value="Genomic_DNA"/>
</dbReference>
<evidence type="ECO:0000313" key="1">
    <source>
        <dbReference type="EMBL" id="HGU40969.1"/>
    </source>
</evidence>
<reference evidence="1" key="1">
    <citation type="journal article" date="2020" name="mSystems">
        <title>Genome- and Community-Level Interaction Insights into Carbon Utilization and Element Cycling Functions of Hydrothermarchaeota in Hydrothermal Sediment.</title>
        <authorList>
            <person name="Zhou Z."/>
            <person name="Liu Y."/>
            <person name="Xu W."/>
            <person name="Pan J."/>
            <person name="Luo Z.H."/>
            <person name="Li M."/>
        </authorList>
    </citation>
    <scope>NUCLEOTIDE SEQUENCE [LARGE SCALE GENOMIC DNA]</scope>
    <source>
        <strain evidence="1">SpSt-609</strain>
    </source>
</reference>
<organism evidence="1">
    <name type="scientific">Fervidobacterium thailandense</name>
    <dbReference type="NCBI Taxonomy" id="1008305"/>
    <lineage>
        <taxon>Bacteria</taxon>
        <taxon>Thermotogati</taxon>
        <taxon>Thermotogota</taxon>
        <taxon>Thermotogae</taxon>
        <taxon>Thermotogales</taxon>
        <taxon>Fervidobacteriaceae</taxon>
        <taxon>Fervidobacterium</taxon>
    </lineage>
</organism>
<gene>
    <name evidence="1" type="ORF">ENT77_07205</name>
</gene>
<proteinExistence type="predicted"/>
<dbReference type="AlphaFoldDB" id="A0A7C4CFY5"/>
<protein>
    <submittedName>
        <fullName evidence="1">Uncharacterized protein</fullName>
    </submittedName>
</protein>